<dbReference type="VEuPathDB" id="FungiDB:PADG_03332"/>
<protein>
    <submittedName>
        <fullName evidence="1">Uncharacterized protein</fullName>
    </submittedName>
</protein>
<evidence type="ECO:0000313" key="2">
    <source>
        <dbReference type="Proteomes" id="UP000242814"/>
    </source>
</evidence>
<dbReference type="AlphaFoldDB" id="A0A1D2JHW1"/>
<dbReference type="Pfam" id="PF06101">
    <property type="entry name" value="Vps62"/>
    <property type="match status" value="1"/>
</dbReference>
<dbReference type="Proteomes" id="UP000242814">
    <property type="component" value="Unassembled WGS sequence"/>
</dbReference>
<comment type="caution">
    <text evidence="1">The sequence shown here is derived from an EMBL/GenBank/DDBJ whole genome shotgun (WGS) entry which is preliminary data.</text>
</comment>
<proteinExistence type="predicted"/>
<dbReference type="OrthoDB" id="188042at2759"/>
<dbReference type="PANTHER" id="PTHR48174:SF5">
    <property type="entry name" value="VACUOLAR PROTEIN SORTING-ASSOCIATED PROTEIN 62"/>
    <property type="match status" value="1"/>
</dbReference>
<organism evidence="1 2">
    <name type="scientific">Paracoccidioides brasiliensis</name>
    <dbReference type="NCBI Taxonomy" id="121759"/>
    <lineage>
        <taxon>Eukaryota</taxon>
        <taxon>Fungi</taxon>
        <taxon>Dikarya</taxon>
        <taxon>Ascomycota</taxon>
        <taxon>Pezizomycotina</taxon>
        <taxon>Eurotiomycetes</taxon>
        <taxon>Eurotiomycetidae</taxon>
        <taxon>Onygenales</taxon>
        <taxon>Ajellomycetaceae</taxon>
        <taxon>Paracoccidioides</taxon>
    </lineage>
</organism>
<sequence>MSYRIFLTSATLLLIRGLGRVPLVNAVLEANSCPTGWTTVPEFVLKYAPLIYIHSEESYMPSNFETLVANCRPTVNYTQIVGAPSPLTLDNLDLLNNLGGKNVFLTTKEGIRALPEWFRGTRPNKAGQTEDAVSSVVVLREHGDGKTADVFYFYYYAYNQGNTVFGTQLGNHVGDWEHNMIRFVNEQPQSIWYSQHAAGQAFTYEATEKQGFRPIGYSSNGSHAVYATPGTHDHTIPGWNLPGGLLEDETDKGVLWDPLLSSFIYSYNNETEKFSPYDTETPTSYLYFDGRWGDQQLPDDAEGQVVFFGQRKYASAPDGPKFKRLDRENVCGSDGLCVIWEELGV</sequence>
<gene>
    <name evidence="1" type="ORF">ACO22_02858</name>
</gene>
<dbReference type="PANTHER" id="PTHR48174">
    <property type="entry name" value="DUF946 FAMILY PROTEIN"/>
    <property type="match status" value="1"/>
</dbReference>
<name>A0A1D2JHW1_PARBR</name>
<accession>A0A1D2JHW1</accession>
<dbReference type="InterPro" id="IPR009291">
    <property type="entry name" value="Vps62"/>
</dbReference>
<evidence type="ECO:0000313" key="1">
    <source>
        <dbReference type="EMBL" id="ODH36025.1"/>
    </source>
</evidence>
<dbReference type="EMBL" id="LZYO01000092">
    <property type="protein sequence ID" value="ODH36025.1"/>
    <property type="molecule type" value="Genomic_DNA"/>
</dbReference>
<dbReference type="VEuPathDB" id="FungiDB:PABG_00869"/>
<reference evidence="1 2" key="1">
    <citation type="submission" date="2016-06" db="EMBL/GenBank/DDBJ databases">
        <authorList>
            <person name="Kjaerup R.B."/>
            <person name="Dalgaard T.S."/>
            <person name="Juul-Madsen H.R."/>
        </authorList>
    </citation>
    <scope>NUCLEOTIDE SEQUENCE [LARGE SCALE GENOMIC DNA]</scope>
    <source>
        <strain evidence="1 2">Pb300</strain>
    </source>
</reference>